<protein>
    <submittedName>
        <fullName evidence="1">Uncharacterized protein</fullName>
    </submittedName>
</protein>
<name>A0A0E9QCE6_ANGAN</name>
<reference evidence="1" key="1">
    <citation type="submission" date="2014-11" db="EMBL/GenBank/DDBJ databases">
        <authorList>
            <person name="Amaro Gonzalez C."/>
        </authorList>
    </citation>
    <scope>NUCLEOTIDE SEQUENCE</scope>
</reference>
<reference evidence="1" key="2">
    <citation type="journal article" date="2015" name="Fish Shellfish Immunol.">
        <title>Early steps in the European eel (Anguilla anguilla)-Vibrio vulnificus interaction in the gills: Role of the RtxA13 toxin.</title>
        <authorList>
            <person name="Callol A."/>
            <person name="Pajuelo D."/>
            <person name="Ebbesson L."/>
            <person name="Teles M."/>
            <person name="MacKenzie S."/>
            <person name="Amaro C."/>
        </authorList>
    </citation>
    <scope>NUCLEOTIDE SEQUENCE</scope>
</reference>
<dbReference type="AlphaFoldDB" id="A0A0E9QCE6"/>
<proteinExistence type="predicted"/>
<accession>A0A0E9QCE6</accession>
<dbReference type="EMBL" id="GBXM01094587">
    <property type="protein sequence ID" value="JAH13990.1"/>
    <property type="molecule type" value="Transcribed_RNA"/>
</dbReference>
<sequence length="20" mass="2308">MNNSSGFSLLKLNNFIFTIF</sequence>
<organism evidence="1">
    <name type="scientific">Anguilla anguilla</name>
    <name type="common">European freshwater eel</name>
    <name type="synonym">Muraena anguilla</name>
    <dbReference type="NCBI Taxonomy" id="7936"/>
    <lineage>
        <taxon>Eukaryota</taxon>
        <taxon>Metazoa</taxon>
        <taxon>Chordata</taxon>
        <taxon>Craniata</taxon>
        <taxon>Vertebrata</taxon>
        <taxon>Euteleostomi</taxon>
        <taxon>Actinopterygii</taxon>
        <taxon>Neopterygii</taxon>
        <taxon>Teleostei</taxon>
        <taxon>Anguilliformes</taxon>
        <taxon>Anguillidae</taxon>
        <taxon>Anguilla</taxon>
    </lineage>
</organism>
<evidence type="ECO:0000313" key="1">
    <source>
        <dbReference type="EMBL" id="JAH13990.1"/>
    </source>
</evidence>